<proteinExistence type="predicted"/>
<gene>
    <name evidence="1" type="ORF">O0S08_07825</name>
</gene>
<keyword evidence="2" id="KW-1185">Reference proteome</keyword>
<dbReference type="EMBL" id="CP114040">
    <property type="protein sequence ID" value="WAS96058.1"/>
    <property type="molecule type" value="Genomic_DNA"/>
</dbReference>
<dbReference type="RefSeq" id="WP_269038400.1">
    <property type="nucleotide sequence ID" value="NZ_CP114040.1"/>
</dbReference>
<accession>A0ABY7H9W2</accession>
<dbReference type="SUPFAM" id="SSF50998">
    <property type="entry name" value="Quinoprotein alcohol dehydrogenase-like"/>
    <property type="match status" value="1"/>
</dbReference>
<organism evidence="1 2">
    <name type="scientific">Nannocystis punicea</name>
    <dbReference type="NCBI Taxonomy" id="2995304"/>
    <lineage>
        <taxon>Bacteria</taxon>
        <taxon>Pseudomonadati</taxon>
        <taxon>Myxococcota</taxon>
        <taxon>Polyangia</taxon>
        <taxon>Nannocystales</taxon>
        <taxon>Nannocystaceae</taxon>
        <taxon>Nannocystis</taxon>
    </lineage>
</organism>
<evidence type="ECO:0000313" key="1">
    <source>
        <dbReference type="EMBL" id="WAS96058.1"/>
    </source>
</evidence>
<name>A0ABY7H9W2_9BACT</name>
<reference evidence="1" key="1">
    <citation type="submission" date="2022-11" db="EMBL/GenBank/DDBJ databases">
        <title>Minimal conservation of predation-associated metabolite biosynthetic gene clusters underscores biosynthetic potential of Myxococcota including descriptions for ten novel species: Archangium lansinium sp. nov., Myxococcus landrumus sp. nov., Nannocystis bai.</title>
        <authorList>
            <person name="Ahearne A."/>
            <person name="Stevens C."/>
            <person name="Dowd S."/>
        </authorList>
    </citation>
    <scope>NUCLEOTIDE SEQUENCE</scope>
    <source>
        <strain evidence="1">Fl3</strain>
    </source>
</reference>
<dbReference type="Proteomes" id="UP001164459">
    <property type="component" value="Chromosome"/>
</dbReference>
<evidence type="ECO:0008006" key="3">
    <source>
        <dbReference type="Google" id="ProtNLM"/>
    </source>
</evidence>
<protein>
    <recommendedName>
        <fullName evidence="3">PQQ-like domain-containing protein</fullName>
    </recommendedName>
</protein>
<dbReference type="InterPro" id="IPR011047">
    <property type="entry name" value="Quinoprotein_ADH-like_sf"/>
</dbReference>
<sequence>MQLPAAPAAVTWPAGPQPQWTLTLPDEPSRLTVAQDGTVLALIDGELVAARAGAIAWRFGQELRNVLAVSGETVVVARRDPPARHDRLVMLAVADGSELGAAVLPPDGEEDEFSDWIHAAILAPTPEGVLVGDTVARWFDLKPGRCDKNRCLRAAGRLPEETLDSDARLSFGPGGRRILREWPAVRVFDAEWRTLVAVRGHQSIGEAVLGPEGLALVIDDDVVLLAVEACGSEVLAPSGWPYPNRLYARETDECSECAAPPPGCQRWRSYQEDAHSDALALLDGGGVVVHIDGETRAVRDGKPAWSTVTGGGGNVLRIGERLYGFSTGIEEDDPPAVYALDLEGRPQWRTPLTMKGPSLIYSTDDVVLAAAGSSLVAGFKANIAAFALQ</sequence>
<evidence type="ECO:0000313" key="2">
    <source>
        <dbReference type="Proteomes" id="UP001164459"/>
    </source>
</evidence>